<dbReference type="InterPro" id="IPR047817">
    <property type="entry name" value="ABC2_TM_bact-type"/>
</dbReference>
<reference evidence="7 8" key="1">
    <citation type="submission" date="2020-08" db="EMBL/GenBank/DDBJ databases">
        <title>Genomic Encyclopedia of Type Strains, Phase IV (KMG-IV): sequencing the most valuable type-strain genomes for metagenomic binning, comparative biology and taxonomic classification.</title>
        <authorList>
            <person name="Goeker M."/>
        </authorList>
    </citation>
    <scope>NUCLEOTIDE SEQUENCE [LARGE SCALE GENOMIC DNA]</scope>
    <source>
        <strain evidence="7 8">DSM 17245</strain>
    </source>
</reference>
<keyword evidence="5" id="KW-0813">Transport</keyword>
<feature type="transmembrane region" description="Helical" evidence="5">
    <location>
        <begin position="35"/>
        <end position="58"/>
    </location>
</feature>
<comment type="caution">
    <text evidence="7">The sequence shown here is derived from an EMBL/GenBank/DDBJ whole genome shotgun (WGS) entry which is preliminary data.</text>
</comment>
<feature type="transmembrane region" description="Helical" evidence="5">
    <location>
        <begin position="183"/>
        <end position="201"/>
    </location>
</feature>
<evidence type="ECO:0000256" key="4">
    <source>
        <dbReference type="ARBA" id="ARBA00023136"/>
    </source>
</evidence>
<feature type="transmembrane region" description="Helical" evidence="5">
    <location>
        <begin position="113"/>
        <end position="142"/>
    </location>
</feature>
<dbReference type="PIRSF" id="PIRSF006648">
    <property type="entry name" value="DrrB"/>
    <property type="match status" value="1"/>
</dbReference>
<dbReference type="EMBL" id="JACHHH010000012">
    <property type="protein sequence ID" value="MBB6042105.1"/>
    <property type="molecule type" value="Genomic_DNA"/>
</dbReference>
<dbReference type="GeneID" id="85015619"/>
<organism evidence="7 8">
    <name type="scientific">Oribacterium sinus</name>
    <dbReference type="NCBI Taxonomy" id="237576"/>
    <lineage>
        <taxon>Bacteria</taxon>
        <taxon>Bacillati</taxon>
        <taxon>Bacillota</taxon>
        <taxon>Clostridia</taxon>
        <taxon>Lachnospirales</taxon>
        <taxon>Lachnospiraceae</taxon>
        <taxon>Oribacterium</taxon>
    </lineage>
</organism>
<dbReference type="Proteomes" id="UP000522163">
    <property type="component" value="Unassembled WGS sequence"/>
</dbReference>
<gene>
    <name evidence="7" type="ORF">HNQ46_002101</name>
</gene>
<dbReference type="InterPro" id="IPR051784">
    <property type="entry name" value="Nod_factor_ABC_transporter"/>
</dbReference>
<keyword evidence="5" id="KW-1003">Cell membrane</keyword>
<dbReference type="PANTHER" id="PTHR43229:SF3">
    <property type="entry name" value="ABC-TYPE MULTIDRUG TRANSPORT SYSTEM, PERMEASE COMPONENT"/>
    <property type="match status" value="1"/>
</dbReference>
<dbReference type="PANTHER" id="PTHR43229">
    <property type="entry name" value="NODULATION PROTEIN J"/>
    <property type="match status" value="1"/>
</dbReference>
<dbReference type="GO" id="GO:0043190">
    <property type="term" value="C:ATP-binding cassette (ABC) transporter complex"/>
    <property type="evidence" value="ECO:0007669"/>
    <property type="project" value="InterPro"/>
</dbReference>
<feature type="transmembrane region" description="Helical" evidence="5">
    <location>
        <begin position="236"/>
        <end position="257"/>
    </location>
</feature>
<dbReference type="RefSeq" id="WP_183684619.1">
    <property type="nucleotide sequence ID" value="NZ_JACHHH010000012.1"/>
</dbReference>
<feature type="domain" description="ABC transmembrane type-2" evidence="6">
    <location>
        <begin position="34"/>
        <end position="260"/>
    </location>
</feature>
<evidence type="ECO:0000256" key="2">
    <source>
        <dbReference type="ARBA" id="ARBA00022692"/>
    </source>
</evidence>
<dbReference type="Pfam" id="PF01061">
    <property type="entry name" value="ABC2_membrane"/>
    <property type="match status" value="1"/>
</dbReference>
<comment type="similarity">
    <text evidence="5">Belongs to the ABC-2 integral membrane protein family.</text>
</comment>
<comment type="subcellular location">
    <subcellularLocation>
        <location evidence="5">Cell membrane</location>
        <topology evidence="5">Multi-pass membrane protein</topology>
    </subcellularLocation>
    <subcellularLocation>
        <location evidence="1">Membrane</location>
        <topology evidence="1">Multi-pass membrane protein</topology>
    </subcellularLocation>
</comment>
<keyword evidence="2 5" id="KW-0812">Transmembrane</keyword>
<evidence type="ECO:0000256" key="3">
    <source>
        <dbReference type="ARBA" id="ARBA00022989"/>
    </source>
</evidence>
<dbReference type="InterPro" id="IPR013525">
    <property type="entry name" value="ABC2_TM"/>
</dbReference>
<name>A0A7W9SIL5_9FIRM</name>
<dbReference type="PROSITE" id="PS51012">
    <property type="entry name" value="ABC_TM2"/>
    <property type="match status" value="1"/>
</dbReference>
<dbReference type="AlphaFoldDB" id="A0A7W9SIL5"/>
<evidence type="ECO:0000256" key="5">
    <source>
        <dbReference type="RuleBase" id="RU361157"/>
    </source>
</evidence>
<evidence type="ECO:0000313" key="7">
    <source>
        <dbReference type="EMBL" id="MBB6042105.1"/>
    </source>
</evidence>
<dbReference type="GO" id="GO:0140359">
    <property type="term" value="F:ABC-type transporter activity"/>
    <property type="evidence" value="ECO:0007669"/>
    <property type="project" value="InterPro"/>
</dbReference>
<evidence type="ECO:0000256" key="1">
    <source>
        <dbReference type="ARBA" id="ARBA00004141"/>
    </source>
</evidence>
<accession>A0A7W9SIL5</accession>
<keyword evidence="3 5" id="KW-1133">Transmembrane helix</keyword>
<feature type="transmembrane region" description="Helical" evidence="5">
    <location>
        <begin position="70"/>
        <end position="92"/>
    </location>
</feature>
<proteinExistence type="inferred from homology"/>
<dbReference type="InterPro" id="IPR000412">
    <property type="entry name" value="ABC_2_transport"/>
</dbReference>
<evidence type="ECO:0000259" key="6">
    <source>
        <dbReference type="PROSITE" id="PS51012"/>
    </source>
</evidence>
<evidence type="ECO:0000313" key="8">
    <source>
        <dbReference type="Proteomes" id="UP000522163"/>
    </source>
</evidence>
<sequence length="267" mass="30392">MRKFQMYIKPGHLGLKGLPIMVNNELKALWSNKQIIYSSLISPILYFLFYSVGIQATFGDISFNGTTVSFLSYSLIGIFAMSLFKEMYQCVYRMITDKRWGLLSLKILNGIHPAIYILGIATFPIVGVVIQASILYILSFFVGGSFSLYRFCMIIVFLMISVLFWASILICVALLIKNYKQRDFVMDTLLVPILFAAPLFYSFDNAPFLLKCISRINPLTYQVDAMRTIAFGIPDFTTICIVLVFTVVAYLFAIFCLSNTNFKNDEH</sequence>
<protein>
    <recommendedName>
        <fullName evidence="5">Transport permease protein</fullName>
    </recommendedName>
</protein>
<keyword evidence="4 5" id="KW-0472">Membrane</keyword>
<feature type="transmembrane region" description="Helical" evidence="5">
    <location>
        <begin position="148"/>
        <end position="176"/>
    </location>
</feature>